<evidence type="ECO:0000313" key="1">
    <source>
        <dbReference type="EMBL" id="QHU18331.1"/>
    </source>
</evidence>
<dbReference type="AlphaFoldDB" id="A0A6C0KMD2"/>
<reference evidence="1" key="1">
    <citation type="journal article" date="2020" name="Nature">
        <title>Giant virus diversity and host interactions through global metagenomics.</title>
        <authorList>
            <person name="Schulz F."/>
            <person name="Roux S."/>
            <person name="Paez-Espino D."/>
            <person name="Jungbluth S."/>
            <person name="Walsh D.A."/>
            <person name="Denef V.J."/>
            <person name="McMahon K.D."/>
            <person name="Konstantinidis K.T."/>
            <person name="Eloe-Fadrosh E.A."/>
            <person name="Kyrpides N.C."/>
            <person name="Woyke T."/>
        </authorList>
    </citation>
    <scope>NUCLEOTIDE SEQUENCE</scope>
    <source>
        <strain evidence="1">GVMAG-S-3300013006-138</strain>
    </source>
</reference>
<name>A0A6C0KMD2_9ZZZZ</name>
<sequence length="164" mass="18702">MSCQARILDKEFVIPGTSEKCYSTKECGQAHFRGVRVDSGESEMKICKDCSKRFMTKGSKKDSWYGWFDCEYPAEAHVKFSPWYYKVLEGVKAESAEVAKVTQKMSSLKIAEPVTSKKDMLLEEIASVEAWIRGEGKTKNTEQPKMLKKLLDLKKQMKALTQPQ</sequence>
<dbReference type="EMBL" id="MN740927">
    <property type="protein sequence ID" value="QHU18331.1"/>
    <property type="molecule type" value="Genomic_DNA"/>
</dbReference>
<protein>
    <submittedName>
        <fullName evidence="1">Uncharacterized protein</fullName>
    </submittedName>
</protein>
<accession>A0A6C0KMD2</accession>
<proteinExistence type="predicted"/>
<organism evidence="1">
    <name type="scientific">viral metagenome</name>
    <dbReference type="NCBI Taxonomy" id="1070528"/>
    <lineage>
        <taxon>unclassified sequences</taxon>
        <taxon>metagenomes</taxon>
        <taxon>organismal metagenomes</taxon>
    </lineage>
</organism>